<dbReference type="Proteomes" id="UP000613768">
    <property type="component" value="Unassembled WGS sequence"/>
</dbReference>
<protein>
    <submittedName>
        <fullName evidence="2">Uncharacterized protein</fullName>
    </submittedName>
</protein>
<dbReference type="AlphaFoldDB" id="A0AAW3ZTQ7"/>
<sequence>MRKILPALTAALSLALAGSALAVPPAGTGGGYYGSAWFDSDQGIVVHGATYSECAQALQYSINYRVNHWGWTVTELNPCSYRPPFAHVGVLDELKVEIRADSPEGSLDQANAVLGQIARLRRTHAIDAYEADLGKLLTAGSGRR</sequence>
<reference evidence="2 3" key="1">
    <citation type="submission" date="2020-09" db="EMBL/GenBank/DDBJ databases">
        <title>Pseudoxanthomonas sp. CAU 1598 isolated from sand of Yaerae Beach.</title>
        <authorList>
            <person name="Kim W."/>
        </authorList>
    </citation>
    <scope>NUCLEOTIDE SEQUENCE [LARGE SCALE GENOMIC DNA]</scope>
    <source>
        <strain evidence="2 3">CAU 1598</strain>
    </source>
</reference>
<keyword evidence="3" id="KW-1185">Reference proteome</keyword>
<name>A0AAW3ZTQ7_9GAMM</name>
<keyword evidence="1" id="KW-0732">Signal</keyword>
<proteinExistence type="predicted"/>
<accession>A0AAW3ZTQ7</accession>
<evidence type="ECO:0000256" key="1">
    <source>
        <dbReference type="SAM" id="SignalP"/>
    </source>
</evidence>
<comment type="caution">
    <text evidence="2">The sequence shown here is derived from an EMBL/GenBank/DDBJ whole genome shotgun (WGS) entry which is preliminary data.</text>
</comment>
<dbReference type="RefSeq" id="WP_192031315.1">
    <property type="nucleotide sequence ID" value="NZ_JACYTR010000070.1"/>
</dbReference>
<organism evidence="2 3">
    <name type="scientific">Pseudomarimonas arenosa</name>
    <dbReference type="NCBI Taxonomy" id="2774145"/>
    <lineage>
        <taxon>Bacteria</taxon>
        <taxon>Pseudomonadati</taxon>
        <taxon>Pseudomonadota</taxon>
        <taxon>Gammaproteobacteria</taxon>
        <taxon>Lysobacterales</taxon>
        <taxon>Lysobacteraceae</taxon>
        <taxon>Pseudomarimonas</taxon>
    </lineage>
</organism>
<feature type="signal peptide" evidence="1">
    <location>
        <begin position="1"/>
        <end position="22"/>
    </location>
</feature>
<feature type="chain" id="PRO_5044014266" evidence="1">
    <location>
        <begin position="23"/>
        <end position="144"/>
    </location>
</feature>
<evidence type="ECO:0000313" key="2">
    <source>
        <dbReference type="EMBL" id="MBD8527894.1"/>
    </source>
</evidence>
<evidence type="ECO:0000313" key="3">
    <source>
        <dbReference type="Proteomes" id="UP000613768"/>
    </source>
</evidence>
<gene>
    <name evidence="2" type="ORF">IFO71_19275</name>
</gene>
<dbReference type="EMBL" id="JACYTR010000070">
    <property type="protein sequence ID" value="MBD8527894.1"/>
    <property type="molecule type" value="Genomic_DNA"/>
</dbReference>